<reference evidence="6 7" key="1">
    <citation type="submission" date="2006-04" db="EMBL/GenBank/DDBJ databases">
        <title>Molecular characterization of the genomic components associated with yellow vein disease of Sida cardifolia.</title>
        <authorList>
            <person name="Kasin Y.A."/>
            <person name="Gopal P."/>
            <person name="Sinilal B."/>
            <person name="Usha R."/>
        </authorList>
    </citation>
    <scope>NUCLEOTIDE SEQUENCE [LARGE SCALE GENOMIC DNA]</scope>
</reference>
<dbReference type="EMBL" id="AM259382">
    <property type="protein sequence ID" value="CAJ90737.1"/>
    <property type="molecule type" value="Genomic_DNA"/>
</dbReference>
<dbReference type="Proteomes" id="UP000204172">
    <property type="component" value="Segment DNA A"/>
</dbReference>
<protein>
    <recommendedName>
        <fullName evidence="2">Replication enhancer protein</fullName>
    </recommendedName>
</protein>
<dbReference type="InterPro" id="IPR000657">
    <property type="entry name" value="Gemini_AL3"/>
</dbReference>
<dbReference type="Pfam" id="PF01407">
    <property type="entry name" value="Gemini_AL3"/>
    <property type="match status" value="1"/>
</dbReference>
<comment type="function">
    <text evidence="4">Increases viral DNA accumulation. Enhances infectivity and symptom expression.</text>
</comment>
<keyword evidence="3" id="KW-0945">Host-virus interaction</keyword>
<proteinExistence type="inferred from homology"/>
<sequence>MDSRTGEYITAAQATRAIYWDMAIPLYFKILDPPGQAVQPQPRHHYSPTQVNHNLRKALGVHKCFITFRIWTRLHPQTMAFLEGLTQSSSWVLRQIRSYLHKQCNYGFRSCTVGCNSGHNSSATNSVNKIQTLLILIADRIVEITSTFKSRIHWVRGMSTCHVQ</sequence>
<comment type="similarity">
    <text evidence="1">Belongs to the geminiviridae replication enhancer protein family.</text>
</comment>
<dbReference type="PRINTS" id="PR00231">
    <property type="entry name" value="GEMCOATAL3"/>
</dbReference>
<dbReference type="GO" id="GO:0016032">
    <property type="term" value="P:viral process"/>
    <property type="evidence" value="ECO:0007669"/>
    <property type="project" value="InterPro"/>
</dbReference>
<evidence type="ECO:0000256" key="1">
    <source>
        <dbReference type="ARBA" id="ARBA00009424"/>
    </source>
</evidence>
<name>Q17ZR0_9GEMI</name>
<evidence type="ECO:0000313" key="7">
    <source>
        <dbReference type="Proteomes" id="UP000204172"/>
    </source>
</evidence>
<dbReference type="OrthoDB" id="13855at10239"/>
<organism evidence="6 7">
    <name type="scientific">Sida yellow vein Madurai virus</name>
    <dbReference type="NCBI Taxonomy" id="420255"/>
    <lineage>
        <taxon>Viruses</taxon>
        <taxon>Monodnaviria</taxon>
        <taxon>Shotokuvirae</taxon>
        <taxon>Cressdnaviricota</taxon>
        <taxon>Repensiviricetes</taxon>
        <taxon>Geplafuvirales</taxon>
        <taxon>Geminiviridae</taxon>
        <taxon>Begomovirus</taxon>
    </lineage>
</organism>
<dbReference type="KEGG" id="vg:4999335"/>
<evidence type="ECO:0000256" key="5">
    <source>
        <dbReference type="ARBA" id="ARBA00025955"/>
    </source>
</evidence>
<comment type="subunit">
    <text evidence="5">Homooligomer. Interacts with the replication-associated protein (REP). Interacts with host proliferating cell nuclear antigen (PCNA). Interacts with host retinoblastoma-related protein 1 (RBR1), and may thereby deregulate the host cell cycle. Oligomerization and interaction with PCNA are necessary for optimal replication enhancement.</text>
</comment>
<evidence type="ECO:0000256" key="2">
    <source>
        <dbReference type="ARBA" id="ARBA00014792"/>
    </source>
</evidence>
<dbReference type="RefSeq" id="YP_001144446.1">
    <property type="nucleotide sequence ID" value="NC_009354.1"/>
</dbReference>
<gene>
    <name evidence="6" type="primary">c3</name>
</gene>
<accession>Q17ZR0</accession>
<evidence type="ECO:0000256" key="4">
    <source>
        <dbReference type="ARBA" id="ARBA00025603"/>
    </source>
</evidence>
<evidence type="ECO:0000313" key="6">
    <source>
        <dbReference type="EMBL" id="CAJ90737.1"/>
    </source>
</evidence>
<evidence type="ECO:0000256" key="3">
    <source>
        <dbReference type="ARBA" id="ARBA00022581"/>
    </source>
</evidence>
<dbReference type="GeneID" id="4999335"/>